<feature type="compositionally biased region" description="Low complexity" evidence="1">
    <location>
        <begin position="144"/>
        <end position="154"/>
    </location>
</feature>
<dbReference type="Proteomes" id="UP001385951">
    <property type="component" value="Unassembled WGS sequence"/>
</dbReference>
<dbReference type="AlphaFoldDB" id="A0AAW0GX54"/>
<reference evidence="2 3" key="1">
    <citation type="submission" date="2022-09" db="EMBL/GenBank/DDBJ databases">
        <authorList>
            <person name="Palmer J.M."/>
        </authorList>
    </citation>
    <scope>NUCLEOTIDE SEQUENCE [LARGE SCALE GENOMIC DNA]</scope>
    <source>
        <strain evidence="2 3">DSM 7382</strain>
    </source>
</reference>
<feature type="compositionally biased region" description="Polar residues" evidence="1">
    <location>
        <begin position="40"/>
        <end position="57"/>
    </location>
</feature>
<keyword evidence="3" id="KW-1185">Reference proteome</keyword>
<dbReference type="EMBL" id="JASBNA010000002">
    <property type="protein sequence ID" value="KAK7694857.1"/>
    <property type="molecule type" value="Genomic_DNA"/>
</dbReference>
<protein>
    <submittedName>
        <fullName evidence="2">Uncharacterized protein</fullName>
    </submittedName>
</protein>
<feature type="compositionally biased region" description="Pro residues" evidence="1">
    <location>
        <begin position="134"/>
        <end position="143"/>
    </location>
</feature>
<organism evidence="2 3">
    <name type="scientific">Cerrena zonata</name>
    <dbReference type="NCBI Taxonomy" id="2478898"/>
    <lineage>
        <taxon>Eukaryota</taxon>
        <taxon>Fungi</taxon>
        <taxon>Dikarya</taxon>
        <taxon>Basidiomycota</taxon>
        <taxon>Agaricomycotina</taxon>
        <taxon>Agaricomycetes</taxon>
        <taxon>Polyporales</taxon>
        <taxon>Cerrenaceae</taxon>
        <taxon>Cerrena</taxon>
    </lineage>
</organism>
<feature type="compositionally biased region" description="Low complexity" evidence="1">
    <location>
        <begin position="76"/>
        <end position="108"/>
    </location>
</feature>
<evidence type="ECO:0000313" key="3">
    <source>
        <dbReference type="Proteomes" id="UP001385951"/>
    </source>
</evidence>
<feature type="region of interest" description="Disordered" evidence="1">
    <location>
        <begin position="129"/>
        <end position="221"/>
    </location>
</feature>
<feature type="compositionally biased region" description="Low complexity" evidence="1">
    <location>
        <begin position="178"/>
        <end position="191"/>
    </location>
</feature>
<name>A0AAW0GX54_9APHY</name>
<accession>A0AAW0GX54</accession>
<proteinExistence type="predicted"/>
<gene>
    <name evidence="2" type="ORF">QCA50_002045</name>
</gene>
<feature type="compositionally biased region" description="Polar residues" evidence="1">
    <location>
        <begin position="1"/>
        <end position="17"/>
    </location>
</feature>
<feature type="compositionally biased region" description="Basic and acidic residues" evidence="1">
    <location>
        <begin position="204"/>
        <end position="213"/>
    </location>
</feature>
<evidence type="ECO:0000313" key="2">
    <source>
        <dbReference type="EMBL" id="KAK7694857.1"/>
    </source>
</evidence>
<sequence>MSSPASYSQLESRTSSPAHHEAGEATEVTLSYPYRGGSRNGSVSPSGHTTAALSPKSTPRPELKLVTITTVPTAPNSPSSELSQSPLSSCSSLSLLTPSTSNTSFNSPIFPASNSFKLPLHSRPLLPAPSTIRLPPPPLPYPIVPRSTSIATSPSPTPSPNSPDPTYAFPSKEDQIGTSLTRSSSVDSLSRAGPSRSNATHPYKRPDTSEESNKSAAAKRRKMWNHALEKSVFTPQELSTMTAPNRRTIYTGTLEHHIEQLHQQLLDLELYPVPMDDLEQYRGLNSKTAKSMVAGLQKDFSDLQLKKLELQRANQAMRACLMDHGINVNLAAHPVLQNAAGRRHSLDSSASHLTHYPNYFNASK</sequence>
<evidence type="ECO:0000256" key="1">
    <source>
        <dbReference type="SAM" id="MobiDB-lite"/>
    </source>
</evidence>
<feature type="region of interest" description="Disordered" evidence="1">
    <location>
        <begin position="1"/>
        <end position="108"/>
    </location>
</feature>
<comment type="caution">
    <text evidence="2">The sequence shown here is derived from an EMBL/GenBank/DDBJ whole genome shotgun (WGS) entry which is preliminary data.</text>
</comment>